<dbReference type="Proteomes" id="UP001489004">
    <property type="component" value="Unassembled WGS sequence"/>
</dbReference>
<evidence type="ECO:0000313" key="2">
    <source>
        <dbReference type="Proteomes" id="UP001489004"/>
    </source>
</evidence>
<reference evidence="1 2" key="1">
    <citation type="journal article" date="2024" name="Nat. Commun.">
        <title>Phylogenomics reveals the evolutionary origins of lichenization in chlorophyte algae.</title>
        <authorList>
            <person name="Puginier C."/>
            <person name="Libourel C."/>
            <person name="Otte J."/>
            <person name="Skaloud P."/>
            <person name="Haon M."/>
            <person name="Grisel S."/>
            <person name="Petersen M."/>
            <person name="Berrin J.G."/>
            <person name="Delaux P.M."/>
            <person name="Dal Grande F."/>
            <person name="Keller J."/>
        </authorList>
    </citation>
    <scope>NUCLEOTIDE SEQUENCE [LARGE SCALE GENOMIC DNA]</scope>
    <source>
        <strain evidence="1 2">SAG 2043</strain>
    </source>
</reference>
<dbReference type="EMBL" id="JALJOR010000008">
    <property type="protein sequence ID" value="KAK9812780.1"/>
    <property type="molecule type" value="Genomic_DNA"/>
</dbReference>
<organism evidence="1 2">
    <name type="scientific">[Myrmecia] bisecta</name>
    <dbReference type="NCBI Taxonomy" id="41462"/>
    <lineage>
        <taxon>Eukaryota</taxon>
        <taxon>Viridiplantae</taxon>
        <taxon>Chlorophyta</taxon>
        <taxon>core chlorophytes</taxon>
        <taxon>Trebouxiophyceae</taxon>
        <taxon>Trebouxiales</taxon>
        <taxon>Trebouxiaceae</taxon>
        <taxon>Myrmecia</taxon>
    </lineage>
</organism>
<keyword evidence="2" id="KW-1185">Reference proteome</keyword>
<comment type="caution">
    <text evidence="1">The sequence shown here is derived from an EMBL/GenBank/DDBJ whole genome shotgun (WGS) entry which is preliminary data.</text>
</comment>
<name>A0AAW1PWM0_9CHLO</name>
<gene>
    <name evidence="1" type="ORF">WJX72_003529</name>
</gene>
<proteinExistence type="predicted"/>
<protein>
    <submittedName>
        <fullName evidence="1">Uncharacterized protein</fullName>
    </submittedName>
</protein>
<accession>A0AAW1PWM0</accession>
<evidence type="ECO:0000313" key="1">
    <source>
        <dbReference type="EMBL" id="KAK9812780.1"/>
    </source>
</evidence>
<sequence length="71" mass="7361">MIATWPGEKASEQASSAISTHLTVTALFGARKTIGPASDQQRLAAAPVVKQDVQTQTAFPVAMETGITCSS</sequence>
<dbReference type="AlphaFoldDB" id="A0AAW1PWM0"/>